<dbReference type="RefSeq" id="WP_137253066.1">
    <property type="nucleotide sequence ID" value="NZ_JBHSPQ010000001.1"/>
</dbReference>
<feature type="DNA-binding region" description="H-T-H motif" evidence="4">
    <location>
        <begin position="33"/>
        <end position="52"/>
    </location>
</feature>
<dbReference type="Gene3D" id="1.10.10.60">
    <property type="entry name" value="Homeodomain-like"/>
    <property type="match status" value="1"/>
</dbReference>
<dbReference type="Proteomes" id="UP000305836">
    <property type="component" value="Unassembled WGS sequence"/>
</dbReference>
<dbReference type="InterPro" id="IPR001647">
    <property type="entry name" value="HTH_TetR"/>
</dbReference>
<keyword evidence="7" id="KW-1185">Reference proteome</keyword>
<evidence type="ECO:0000313" key="6">
    <source>
        <dbReference type="EMBL" id="TKK82370.1"/>
    </source>
</evidence>
<dbReference type="PROSITE" id="PS50977">
    <property type="entry name" value="HTH_TETR_2"/>
    <property type="match status" value="1"/>
</dbReference>
<gene>
    <name evidence="6" type="ORF">FDA38_06170</name>
</gene>
<evidence type="ECO:0000313" key="7">
    <source>
        <dbReference type="Proteomes" id="UP000305836"/>
    </source>
</evidence>
<evidence type="ECO:0000256" key="4">
    <source>
        <dbReference type="PROSITE-ProRule" id="PRU00335"/>
    </source>
</evidence>
<dbReference type="PRINTS" id="PR00455">
    <property type="entry name" value="HTHTETR"/>
</dbReference>
<dbReference type="Pfam" id="PF00440">
    <property type="entry name" value="TetR_N"/>
    <property type="match status" value="1"/>
</dbReference>
<evidence type="ECO:0000256" key="2">
    <source>
        <dbReference type="ARBA" id="ARBA00023125"/>
    </source>
</evidence>
<dbReference type="Gene3D" id="1.10.357.10">
    <property type="entry name" value="Tetracycline Repressor, domain 2"/>
    <property type="match status" value="1"/>
</dbReference>
<dbReference type="PANTHER" id="PTHR30055">
    <property type="entry name" value="HTH-TYPE TRANSCRIPTIONAL REGULATOR RUTR"/>
    <property type="match status" value="1"/>
</dbReference>
<dbReference type="OrthoDB" id="8688418at2"/>
<dbReference type="InterPro" id="IPR009057">
    <property type="entry name" value="Homeodomain-like_sf"/>
</dbReference>
<dbReference type="AlphaFoldDB" id="A0A4U3M229"/>
<dbReference type="GO" id="GO:0000976">
    <property type="term" value="F:transcription cis-regulatory region binding"/>
    <property type="evidence" value="ECO:0007669"/>
    <property type="project" value="TreeGrafter"/>
</dbReference>
<evidence type="ECO:0000256" key="3">
    <source>
        <dbReference type="ARBA" id="ARBA00023163"/>
    </source>
</evidence>
<dbReference type="EMBL" id="SZPZ01000001">
    <property type="protein sequence ID" value="TKK82370.1"/>
    <property type="molecule type" value="Genomic_DNA"/>
</dbReference>
<feature type="domain" description="HTH tetR-type" evidence="5">
    <location>
        <begin position="10"/>
        <end position="70"/>
    </location>
</feature>
<dbReference type="PANTHER" id="PTHR30055:SF234">
    <property type="entry name" value="HTH-TYPE TRANSCRIPTIONAL REGULATOR BETI"/>
    <property type="match status" value="1"/>
</dbReference>
<keyword evidence="1" id="KW-0805">Transcription regulation</keyword>
<dbReference type="SUPFAM" id="SSF46689">
    <property type="entry name" value="Homeodomain-like"/>
    <property type="match status" value="1"/>
</dbReference>
<dbReference type="InterPro" id="IPR050109">
    <property type="entry name" value="HTH-type_TetR-like_transc_reg"/>
</dbReference>
<dbReference type="GO" id="GO:0003700">
    <property type="term" value="F:DNA-binding transcription factor activity"/>
    <property type="evidence" value="ECO:0007669"/>
    <property type="project" value="TreeGrafter"/>
</dbReference>
<accession>A0A4U3M229</accession>
<keyword evidence="2 4" id="KW-0238">DNA-binding</keyword>
<evidence type="ECO:0000256" key="1">
    <source>
        <dbReference type="ARBA" id="ARBA00023015"/>
    </source>
</evidence>
<proteinExistence type="predicted"/>
<organism evidence="6 7">
    <name type="scientific">Kribbella jiaozuonensis</name>
    <dbReference type="NCBI Taxonomy" id="2575441"/>
    <lineage>
        <taxon>Bacteria</taxon>
        <taxon>Bacillati</taxon>
        <taxon>Actinomycetota</taxon>
        <taxon>Actinomycetes</taxon>
        <taxon>Propionibacteriales</taxon>
        <taxon>Kribbellaceae</taxon>
        <taxon>Kribbella</taxon>
    </lineage>
</organism>
<evidence type="ECO:0000259" key="5">
    <source>
        <dbReference type="PROSITE" id="PS50977"/>
    </source>
</evidence>
<reference evidence="6 7" key="1">
    <citation type="submission" date="2019-04" db="EMBL/GenBank/DDBJ databases">
        <title>Kribbella sp. NEAU-THZ 27 nov., a novel actinomycete isolated from soil.</title>
        <authorList>
            <person name="Duan L."/>
        </authorList>
    </citation>
    <scope>NUCLEOTIDE SEQUENCE [LARGE SCALE GENOMIC DNA]</scope>
    <source>
        <strain evidence="7">NEAU-THZ27</strain>
    </source>
</reference>
<comment type="caution">
    <text evidence="6">The sequence shown here is derived from an EMBL/GenBank/DDBJ whole genome shotgun (WGS) entry which is preliminary data.</text>
</comment>
<sequence length="207" mass="22171">MSGLRERKKQLARRQISDVATGLFLERGFDEVTIAEVADAAGVAKMTVTNYFARKEDLVFDQHLELVSFAAVAIAERESGESALAALRRAYFAALDGRDAAVGLASAGFVTMVTGSPALLARLREIDEQREAAIADTLAAEAGSSPDEIGLAVAAAQLAAVVRVLFRRALRMTLEGKSRAESIDELTGLAEQAFDQLEPSLGRYAIR</sequence>
<protein>
    <submittedName>
        <fullName evidence="6">TetR family transcriptional regulator</fullName>
    </submittedName>
</protein>
<keyword evidence="3" id="KW-0804">Transcription</keyword>
<name>A0A4U3M229_9ACTN</name>